<proteinExistence type="predicted"/>
<dbReference type="EMBL" id="BK015221">
    <property type="protein sequence ID" value="DAD96624.1"/>
    <property type="molecule type" value="Genomic_DNA"/>
</dbReference>
<keyword evidence="1" id="KW-0472">Membrane</keyword>
<feature type="transmembrane region" description="Helical" evidence="1">
    <location>
        <begin position="109"/>
        <end position="129"/>
    </location>
</feature>
<organism evidence="2">
    <name type="scientific">Siphoviridae sp. ctSP74</name>
    <dbReference type="NCBI Taxonomy" id="2826343"/>
    <lineage>
        <taxon>Viruses</taxon>
        <taxon>Duplodnaviria</taxon>
        <taxon>Heunggongvirae</taxon>
        <taxon>Uroviricota</taxon>
        <taxon>Caudoviricetes</taxon>
    </lineage>
</organism>
<protein>
    <submittedName>
        <fullName evidence="2">Uncharacterized protein</fullName>
    </submittedName>
</protein>
<sequence length="134" mass="15854">MSLVRIRFWLKNGDFLETSIDFDNLMVLEEAYYKVKHGIVRNENLKITISNITFHVDDVEEIVCCDDYRFIDEPLSTVTVEERDVIKEELNKVYCKVDNFIERIGERNLIIILVIILIFATIFTAYQIYSLFSM</sequence>
<keyword evidence="1" id="KW-0812">Transmembrane</keyword>
<evidence type="ECO:0000313" key="2">
    <source>
        <dbReference type="EMBL" id="DAD96624.1"/>
    </source>
</evidence>
<evidence type="ECO:0000256" key="1">
    <source>
        <dbReference type="SAM" id="Phobius"/>
    </source>
</evidence>
<name>A0A8S5NQY1_9CAUD</name>
<reference evidence="2" key="1">
    <citation type="journal article" date="2021" name="Proc. Natl. Acad. Sci. U.S.A.">
        <title>A Catalog of Tens of Thousands of Viruses from Human Metagenomes Reveals Hidden Associations with Chronic Diseases.</title>
        <authorList>
            <person name="Tisza M.J."/>
            <person name="Buck C.B."/>
        </authorList>
    </citation>
    <scope>NUCLEOTIDE SEQUENCE</scope>
    <source>
        <strain evidence="2">CtSP74</strain>
    </source>
</reference>
<accession>A0A8S5NQY1</accession>
<keyword evidence="1" id="KW-1133">Transmembrane helix</keyword>